<dbReference type="GO" id="GO:0008270">
    <property type="term" value="F:zinc ion binding"/>
    <property type="evidence" value="ECO:0007669"/>
    <property type="project" value="InterPro"/>
</dbReference>
<dbReference type="CDD" id="cd00067">
    <property type="entry name" value="GAL4"/>
    <property type="match status" value="1"/>
</dbReference>
<dbReference type="SMART" id="SM00066">
    <property type="entry name" value="GAL4"/>
    <property type="match status" value="1"/>
</dbReference>
<sequence>MSQKKITGGKLPMPPAKVACLHCRTARTRCNGEQPCYGCKIRDRVCSYIPSRRGGSRRKRVQKEHVTEDEISRSPPTQQVLTLESIEHLVIPGAGLKRPETIEQQGQSYRKDKTLSIASPAGNHGARVYEKEEEILNAYYIFIHPYFPILPPPKSRSTPDCPIPWPLAETKKALPKLSESPLSLALSAILALIPLPQEARCASAACVSFRKSLAQRFVQAALQRVDADSEFLDFISDLHVGSAAVAGKVTVPRDPLHPQAPVELESILALLLLSNYEHTERANLLKMTARASQALIIAKNMSLHRLGLENDTFSEARRRAWWMTYFCAHLCSLVRQSACLNIDDDSQFTTPYPRLECDPEAWLIFLDALRVGVASVKFTSSYNEQLHSHADMSAVNEQMKLLDRWVLQVSNRAESYVPVSGSVELDPAYESATAQVMRRLARIRLSRSFITPIPCRSRIQTNSFSHTTAREFASIDFKPFRILPSSARITVISRP</sequence>
<comment type="caution">
    <text evidence="4">The sequence shown here is derived from an EMBL/GenBank/DDBJ whole genome shotgun (WGS) entry which is preliminary data.</text>
</comment>
<dbReference type="GeneID" id="36347752"/>
<dbReference type="Gene3D" id="4.10.240.10">
    <property type="entry name" value="Zn(2)-C6 fungal-type DNA-binding domain"/>
    <property type="match status" value="1"/>
</dbReference>
<dbReference type="AlphaFoldDB" id="A0A2P4ZF64"/>
<evidence type="ECO:0000256" key="2">
    <source>
        <dbReference type="SAM" id="MobiDB-lite"/>
    </source>
</evidence>
<dbReference type="RefSeq" id="XP_024404977.1">
    <property type="nucleotide sequence ID" value="XM_024550270.1"/>
</dbReference>
<dbReference type="Pfam" id="PF00172">
    <property type="entry name" value="Zn_clus"/>
    <property type="match status" value="1"/>
</dbReference>
<dbReference type="PROSITE" id="PS50048">
    <property type="entry name" value="ZN2_CY6_FUNGAL_2"/>
    <property type="match status" value="1"/>
</dbReference>
<dbReference type="EMBL" id="JPDN02000033">
    <property type="protein sequence ID" value="PON22913.1"/>
    <property type="molecule type" value="Genomic_DNA"/>
</dbReference>
<protein>
    <recommendedName>
        <fullName evidence="3">Zn(2)-C6 fungal-type domain-containing protein</fullName>
    </recommendedName>
</protein>
<organism evidence="4 5">
    <name type="scientific">Trichoderma gamsii</name>
    <dbReference type="NCBI Taxonomy" id="398673"/>
    <lineage>
        <taxon>Eukaryota</taxon>
        <taxon>Fungi</taxon>
        <taxon>Dikarya</taxon>
        <taxon>Ascomycota</taxon>
        <taxon>Pezizomycotina</taxon>
        <taxon>Sordariomycetes</taxon>
        <taxon>Hypocreomycetidae</taxon>
        <taxon>Hypocreales</taxon>
        <taxon>Hypocreaceae</taxon>
        <taxon>Trichoderma</taxon>
    </lineage>
</organism>
<feature type="domain" description="Zn(2)-C6 fungal-type" evidence="3">
    <location>
        <begin position="19"/>
        <end position="48"/>
    </location>
</feature>
<dbReference type="PANTHER" id="PTHR47431">
    <property type="entry name" value="ZN(II)2CYS6 TRANSCRIPTION FACTOR (EUROFUNG)-RELATED"/>
    <property type="match status" value="1"/>
</dbReference>
<reference evidence="4 5" key="1">
    <citation type="journal article" date="2016" name="Genome Announc.">
        <title>Draft Whole-Genome Sequence of Trichoderma gamsii T6085, a Promising Biocontrol Agent of Fusarium Head Blight on Wheat.</title>
        <authorList>
            <person name="Baroncelli R."/>
            <person name="Zapparata A."/>
            <person name="Piaggeschi G."/>
            <person name="Sarrocco S."/>
            <person name="Vannacci G."/>
        </authorList>
    </citation>
    <scope>NUCLEOTIDE SEQUENCE [LARGE SCALE GENOMIC DNA]</scope>
    <source>
        <strain evidence="4 5">T6085</strain>
    </source>
</reference>
<evidence type="ECO:0000256" key="1">
    <source>
        <dbReference type="ARBA" id="ARBA00023242"/>
    </source>
</evidence>
<evidence type="ECO:0000313" key="4">
    <source>
        <dbReference type="EMBL" id="PON22913.1"/>
    </source>
</evidence>
<dbReference type="SUPFAM" id="SSF57701">
    <property type="entry name" value="Zn2/Cys6 DNA-binding domain"/>
    <property type="match status" value="1"/>
</dbReference>
<dbReference type="Proteomes" id="UP000054821">
    <property type="component" value="Unassembled WGS sequence"/>
</dbReference>
<keyword evidence="1" id="KW-0539">Nucleus</keyword>
<dbReference type="CDD" id="cd12148">
    <property type="entry name" value="fungal_TF_MHR"/>
    <property type="match status" value="1"/>
</dbReference>
<feature type="compositionally biased region" description="Basic and acidic residues" evidence="2">
    <location>
        <begin position="63"/>
        <end position="72"/>
    </location>
</feature>
<dbReference type="PANTHER" id="PTHR47431:SF5">
    <property type="entry name" value="ZN(II)2CYS6 TRANSCRIPTION FACTOR (EUROFUNG)"/>
    <property type="match status" value="1"/>
</dbReference>
<name>A0A2P4ZF64_9HYPO</name>
<gene>
    <name evidence="4" type="ORF">TGAM01_v208168</name>
</gene>
<proteinExistence type="predicted"/>
<keyword evidence="5" id="KW-1185">Reference proteome</keyword>
<dbReference type="InterPro" id="IPR036864">
    <property type="entry name" value="Zn2-C6_fun-type_DNA-bd_sf"/>
</dbReference>
<accession>A0A2P4ZF64</accession>
<dbReference type="STRING" id="398673.A0A2P4ZF64"/>
<evidence type="ECO:0000259" key="3">
    <source>
        <dbReference type="PROSITE" id="PS50048"/>
    </source>
</evidence>
<dbReference type="GO" id="GO:0000981">
    <property type="term" value="F:DNA-binding transcription factor activity, RNA polymerase II-specific"/>
    <property type="evidence" value="ECO:0007669"/>
    <property type="project" value="InterPro"/>
</dbReference>
<evidence type="ECO:0000313" key="5">
    <source>
        <dbReference type="Proteomes" id="UP000054821"/>
    </source>
</evidence>
<feature type="region of interest" description="Disordered" evidence="2">
    <location>
        <begin position="52"/>
        <end position="76"/>
    </location>
</feature>
<dbReference type="PROSITE" id="PS00463">
    <property type="entry name" value="ZN2_CY6_FUNGAL_1"/>
    <property type="match status" value="1"/>
</dbReference>
<dbReference type="InterPro" id="IPR001138">
    <property type="entry name" value="Zn2Cys6_DnaBD"/>
</dbReference>